<accession>A0A0V0UHA0</accession>
<protein>
    <recommendedName>
        <fullName evidence="4">Secreted protein</fullName>
    </recommendedName>
</protein>
<organism evidence="2 3">
    <name type="scientific">Trichinella murrelli</name>
    <dbReference type="NCBI Taxonomy" id="144512"/>
    <lineage>
        <taxon>Eukaryota</taxon>
        <taxon>Metazoa</taxon>
        <taxon>Ecdysozoa</taxon>
        <taxon>Nematoda</taxon>
        <taxon>Enoplea</taxon>
        <taxon>Dorylaimia</taxon>
        <taxon>Trichinellida</taxon>
        <taxon>Trichinellidae</taxon>
        <taxon>Trichinella</taxon>
    </lineage>
</organism>
<feature type="chain" id="PRO_5006870038" description="Secreted protein" evidence="1">
    <location>
        <begin position="17"/>
        <end position="84"/>
    </location>
</feature>
<name>A0A0V0UHA0_9BILA</name>
<comment type="caution">
    <text evidence="2">The sequence shown here is derived from an EMBL/GenBank/DDBJ whole genome shotgun (WGS) entry which is preliminary data.</text>
</comment>
<dbReference type="Proteomes" id="UP000055048">
    <property type="component" value="Unassembled WGS sequence"/>
</dbReference>
<evidence type="ECO:0000313" key="2">
    <source>
        <dbReference type="EMBL" id="KRX50751.1"/>
    </source>
</evidence>
<dbReference type="OrthoDB" id="5931705at2759"/>
<proteinExistence type="predicted"/>
<feature type="signal peptide" evidence="1">
    <location>
        <begin position="1"/>
        <end position="16"/>
    </location>
</feature>
<dbReference type="EMBL" id="JYDJ01000003">
    <property type="protein sequence ID" value="KRX50751.1"/>
    <property type="molecule type" value="Genomic_DNA"/>
</dbReference>
<reference evidence="2 3" key="1">
    <citation type="submission" date="2015-01" db="EMBL/GenBank/DDBJ databases">
        <title>Evolution of Trichinella species and genotypes.</title>
        <authorList>
            <person name="Korhonen P.K."/>
            <person name="Edoardo P."/>
            <person name="Giuseppe L.R."/>
            <person name="Gasser R.B."/>
        </authorList>
    </citation>
    <scope>NUCLEOTIDE SEQUENCE [LARGE SCALE GENOMIC DNA]</scope>
    <source>
        <strain evidence="2">ISS417</strain>
    </source>
</reference>
<keyword evidence="1" id="KW-0732">Signal</keyword>
<sequence length="84" mass="9503">MRIVHLAFILYHLVQDLVLVLVQDEKGCKGGVTTNLNVTAVIRRTPHGDDCPVDEHTAYRMEKRAILKIKKAECGRTKDHPVNL</sequence>
<keyword evidence="3" id="KW-1185">Reference proteome</keyword>
<evidence type="ECO:0008006" key="4">
    <source>
        <dbReference type="Google" id="ProtNLM"/>
    </source>
</evidence>
<evidence type="ECO:0000313" key="3">
    <source>
        <dbReference type="Proteomes" id="UP000055048"/>
    </source>
</evidence>
<evidence type="ECO:0000256" key="1">
    <source>
        <dbReference type="SAM" id="SignalP"/>
    </source>
</evidence>
<dbReference type="AlphaFoldDB" id="A0A0V0UHA0"/>
<gene>
    <name evidence="2" type="ORF">T05_6879</name>
</gene>